<organism evidence="2 3">
    <name type="scientific">Ranatra chinensis</name>
    <dbReference type="NCBI Taxonomy" id="642074"/>
    <lineage>
        <taxon>Eukaryota</taxon>
        <taxon>Metazoa</taxon>
        <taxon>Ecdysozoa</taxon>
        <taxon>Arthropoda</taxon>
        <taxon>Hexapoda</taxon>
        <taxon>Insecta</taxon>
        <taxon>Pterygota</taxon>
        <taxon>Neoptera</taxon>
        <taxon>Paraneoptera</taxon>
        <taxon>Hemiptera</taxon>
        <taxon>Heteroptera</taxon>
        <taxon>Panheteroptera</taxon>
        <taxon>Nepomorpha</taxon>
        <taxon>Nepidae</taxon>
        <taxon>Ranatrinae</taxon>
        <taxon>Ranatra</taxon>
    </lineage>
</organism>
<feature type="region of interest" description="Disordered" evidence="1">
    <location>
        <begin position="199"/>
        <end position="220"/>
    </location>
</feature>
<evidence type="ECO:0000313" key="2">
    <source>
        <dbReference type="EMBL" id="KAL1122167.1"/>
    </source>
</evidence>
<dbReference type="AlphaFoldDB" id="A0ABD0YIH3"/>
<evidence type="ECO:0008006" key="4">
    <source>
        <dbReference type="Google" id="ProtNLM"/>
    </source>
</evidence>
<comment type="caution">
    <text evidence="2">The sequence shown here is derived from an EMBL/GenBank/DDBJ whole genome shotgun (WGS) entry which is preliminary data.</text>
</comment>
<reference evidence="2 3" key="1">
    <citation type="submission" date="2024-07" db="EMBL/GenBank/DDBJ databases">
        <title>Chromosome-level genome assembly of the water stick insect Ranatra chinensis (Heteroptera: Nepidae).</title>
        <authorList>
            <person name="Liu X."/>
        </authorList>
    </citation>
    <scope>NUCLEOTIDE SEQUENCE [LARGE SCALE GENOMIC DNA]</scope>
    <source>
        <strain evidence="2">Cailab_2021Rc</strain>
        <tissue evidence="2">Muscle</tissue>
    </source>
</reference>
<name>A0ABD0YIH3_9HEMI</name>
<proteinExistence type="predicted"/>
<dbReference type="EMBL" id="JBFDAA010000014">
    <property type="protein sequence ID" value="KAL1122167.1"/>
    <property type="molecule type" value="Genomic_DNA"/>
</dbReference>
<feature type="compositionally biased region" description="Basic and acidic residues" evidence="1">
    <location>
        <begin position="209"/>
        <end position="220"/>
    </location>
</feature>
<evidence type="ECO:0000313" key="3">
    <source>
        <dbReference type="Proteomes" id="UP001558652"/>
    </source>
</evidence>
<gene>
    <name evidence="2" type="ORF">AAG570_003572</name>
</gene>
<sequence>MAPVGHDLRNLEEDYNGIVGRNFSRGRKACTDFLRALSADGDLMIRFLMESGLLKDRAVCRSCGRDMTLSKKAASTDGFIWYCGKRNQGRKCHKSVSVRDDTWFSNSRLSLAQILLLTCELLYEVPAGVVAERCATNKNTVTNWYAYIEQTLQEYLKKIKQSPSVRTDTFQQFIYAVKMTGVNPFFKFFDIVRRVGRPSSKHNLHNKQMARERSKREKTN</sequence>
<evidence type="ECO:0000256" key="1">
    <source>
        <dbReference type="SAM" id="MobiDB-lite"/>
    </source>
</evidence>
<accession>A0ABD0YIH3</accession>
<keyword evidence="3" id="KW-1185">Reference proteome</keyword>
<dbReference type="Proteomes" id="UP001558652">
    <property type="component" value="Unassembled WGS sequence"/>
</dbReference>
<protein>
    <recommendedName>
        <fullName evidence="4">Transposase</fullName>
    </recommendedName>
</protein>